<proteinExistence type="predicted"/>
<dbReference type="Gene3D" id="2.60.120.10">
    <property type="entry name" value="Jelly Rolls"/>
    <property type="match status" value="1"/>
</dbReference>
<organism evidence="2 3">
    <name type="scientific">Gimesia panareensis</name>
    <dbReference type="NCBI Taxonomy" id="2527978"/>
    <lineage>
        <taxon>Bacteria</taxon>
        <taxon>Pseudomonadati</taxon>
        <taxon>Planctomycetota</taxon>
        <taxon>Planctomycetia</taxon>
        <taxon>Planctomycetales</taxon>
        <taxon>Planctomycetaceae</taxon>
        <taxon>Gimesia</taxon>
    </lineage>
</organism>
<protein>
    <submittedName>
        <fullName evidence="2">ChrR Cupin-like domain protein</fullName>
    </submittedName>
</protein>
<evidence type="ECO:0000313" key="3">
    <source>
        <dbReference type="Proteomes" id="UP000320839"/>
    </source>
</evidence>
<evidence type="ECO:0000259" key="1">
    <source>
        <dbReference type="Pfam" id="PF12973"/>
    </source>
</evidence>
<dbReference type="InterPro" id="IPR011051">
    <property type="entry name" value="RmlC_Cupin_sf"/>
</dbReference>
<evidence type="ECO:0000313" key="2">
    <source>
        <dbReference type="EMBL" id="QDV20559.1"/>
    </source>
</evidence>
<reference evidence="2 3" key="1">
    <citation type="submission" date="2019-02" db="EMBL/GenBank/DDBJ databases">
        <title>Deep-cultivation of Planctomycetes and their phenomic and genomic characterization uncovers novel biology.</title>
        <authorList>
            <person name="Wiegand S."/>
            <person name="Jogler M."/>
            <person name="Boedeker C."/>
            <person name="Pinto D."/>
            <person name="Vollmers J."/>
            <person name="Rivas-Marin E."/>
            <person name="Kohn T."/>
            <person name="Peeters S.H."/>
            <person name="Heuer A."/>
            <person name="Rast P."/>
            <person name="Oberbeckmann S."/>
            <person name="Bunk B."/>
            <person name="Jeske O."/>
            <person name="Meyerdierks A."/>
            <person name="Storesund J.E."/>
            <person name="Kallscheuer N."/>
            <person name="Luecker S."/>
            <person name="Lage O.M."/>
            <person name="Pohl T."/>
            <person name="Merkel B.J."/>
            <person name="Hornburger P."/>
            <person name="Mueller R.-W."/>
            <person name="Bruemmer F."/>
            <person name="Labrenz M."/>
            <person name="Spormann A.M."/>
            <person name="Op den Camp H."/>
            <person name="Overmann J."/>
            <person name="Amann R."/>
            <person name="Jetten M.S.M."/>
            <person name="Mascher T."/>
            <person name="Medema M.H."/>
            <person name="Devos D.P."/>
            <person name="Kaster A.-K."/>
            <person name="Ovreas L."/>
            <person name="Rohde M."/>
            <person name="Galperin M.Y."/>
            <person name="Jogler C."/>
        </authorList>
    </citation>
    <scope>NUCLEOTIDE SEQUENCE [LARGE SCALE GENOMIC DNA]</scope>
    <source>
        <strain evidence="2 3">Pan153</strain>
    </source>
</reference>
<dbReference type="Proteomes" id="UP000320839">
    <property type="component" value="Chromosome"/>
</dbReference>
<dbReference type="RefSeq" id="WP_145458819.1">
    <property type="nucleotide sequence ID" value="NZ_CP036317.1"/>
</dbReference>
<dbReference type="SUPFAM" id="SSF51182">
    <property type="entry name" value="RmlC-like cupins"/>
    <property type="match status" value="1"/>
</dbReference>
<dbReference type="EMBL" id="CP036317">
    <property type="protein sequence ID" value="QDV20559.1"/>
    <property type="molecule type" value="Genomic_DNA"/>
</dbReference>
<dbReference type="InterPro" id="IPR025979">
    <property type="entry name" value="ChrR-like_cupin_dom"/>
</dbReference>
<name>A0A518FW35_9PLAN</name>
<gene>
    <name evidence="2" type="ORF">Pan153_52350</name>
</gene>
<accession>A0A518FW35</accession>
<dbReference type="AlphaFoldDB" id="A0A518FW35"/>
<feature type="domain" description="ChrR-like cupin" evidence="1">
    <location>
        <begin position="2"/>
        <end position="104"/>
    </location>
</feature>
<sequence length="107" mass="11886">MQQQSIYTPDMPWEKLTEFPGEGEVKRLRDQETGKGQTILVRLSAGGQIRPHAHTTGVQHYVLEGEYESEGKIYGAGTYRLLPGHENVADISTQNGVTILMIYDPVG</sequence>
<dbReference type="InterPro" id="IPR014710">
    <property type="entry name" value="RmlC-like_jellyroll"/>
</dbReference>
<dbReference type="Pfam" id="PF12973">
    <property type="entry name" value="Cupin_7"/>
    <property type="match status" value="1"/>
</dbReference>